<dbReference type="PANTHER" id="PTHR33164:SF43">
    <property type="entry name" value="HTH-TYPE TRANSCRIPTIONAL REPRESSOR YETL"/>
    <property type="match status" value="1"/>
</dbReference>
<gene>
    <name evidence="2" type="ORF">BOCO_0288</name>
</gene>
<name>A0A261EUZ1_9BIFI</name>
<dbReference type="InterPro" id="IPR036390">
    <property type="entry name" value="WH_DNA-bd_sf"/>
</dbReference>
<organism evidence="2 3">
    <name type="scientific">Bombiscardovia coagulans</name>
    <dbReference type="NCBI Taxonomy" id="686666"/>
    <lineage>
        <taxon>Bacteria</taxon>
        <taxon>Bacillati</taxon>
        <taxon>Actinomycetota</taxon>
        <taxon>Actinomycetes</taxon>
        <taxon>Bifidobacteriales</taxon>
        <taxon>Bifidobacteriaceae</taxon>
        <taxon>Bombiscardovia</taxon>
    </lineage>
</organism>
<evidence type="ECO:0000259" key="1">
    <source>
        <dbReference type="PROSITE" id="PS50995"/>
    </source>
</evidence>
<dbReference type="InterPro" id="IPR011991">
    <property type="entry name" value="ArsR-like_HTH"/>
</dbReference>
<comment type="caution">
    <text evidence="2">The sequence shown here is derived from an EMBL/GenBank/DDBJ whole genome shotgun (WGS) entry which is preliminary data.</text>
</comment>
<dbReference type="Proteomes" id="UP000216004">
    <property type="component" value="Unassembled WGS sequence"/>
</dbReference>
<dbReference type="Gene3D" id="1.10.10.10">
    <property type="entry name" value="Winged helix-like DNA-binding domain superfamily/Winged helix DNA-binding domain"/>
    <property type="match status" value="1"/>
</dbReference>
<dbReference type="GO" id="GO:0006950">
    <property type="term" value="P:response to stress"/>
    <property type="evidence" value="ECO:0007669"/>
    <property type="project" value="TreeGrafter"/>
</dbReference>
<feature type="domain" description="HTH marR-type" evidence="1">
    <location>
        <begin position="13"/>
        <end position="143"/>
    </location>
</feature>
<dbReference type="InterPro" id="IPR000835">
    <property type="entry name" value="HTH_MarR-typ"/>
</dbReference>
<keyword evidence="3" id="KW-1185">Reference proteome</keyword>
<dbReference type="AlphaFoldDB" id="A0A261EUZ1"/>
<accession>A0A261EUZ1</accession>
<dbReference type="PRINTS" id="PR00598">
    <property type="entry name" value="HTHMARR"/>
</dbReference>
<proteinExistence type="predicted"/>
<dbReference type="InterPro" id="IPR039422">
    <property type="entry name" value="MarR/SlyA-like"/>
</dbReference>
<dbReference type="PANTHER" id="PTHR33164">
    <property type="entry name" value="TRANSCRIPTIONAL REGULATOR, MARR FAMILY"/>
    <property type="match status" value="1"/>
</dbReference>
<dbReference type="OrthoDB" id="3237509at2"/>
<dbReference type="CDD" id="cd00090">
    <property type="entry name" value="HTH_ARSR"/>
    <property type="match status" value="1"/>
</dbReference>
<dbReference type="SMART" id="SM00347">
    <property type="entry name" value="HTH_MARR"/>
    <property type="match status" value="1"/>
</dbReference>
<protein>
    <submittedName>
        <fullName evidence="2">MarR family transcriptional regulator</fullName>
    </submittedName>
</protein>
<dbReference type="Pfam" id="PF01047">
    <property type="entry name" value="MarR"/>
    <property type="match status" value="1"/>
</dbReference>
<evidence type="ECO:0000313" key="3">
    <source>
        <dbReference type="Proteomes" id="UP000216004"/>
    </source>
</evidence>
<dbReference type="EMBL" id="MWWS01000003">
    <property type="protein sequence ID" value="OZG50688.1"/>
    <property type="molecule type" value="Genomic_DNA"/>
</dbReference>
<dbReference type="RefSeq" id="WP_094722334.1">
    <property type="nucleotide sequence ID" value="NZ_MWWS01000003.1"/>
</dbReference>
<dbReference type="InterPro" id="IPR036388">
    <property type="entry name" value="WH-like_DNA-bd_sf"/>
</dbReference>
<evidence type="ECO:0000313" key="2">
    <source>
        <dbReference type="EMBL" id="OZG50688.1"/>
    </source>
</evidence>
<sequence length="163" mass="18208">MAMFVGGIGLTYAQEAFEELSQLVMKHRGMIPDQVDRSMRGEAVILRVLEQSGSLTPSQLSQLVGLSSGRVSSLLKSLEEKGLVRRSGDEQDRRNVHVVITESGSQRNQAAHSMMQEDICWIFEQMGKAQTQEFIRLCSFFVQCSGQRFQMRVKQAATCSTST</sequence>
<dbReference type="PROSITE" id="PS50995">
    <property type="entry name" value="HTH_MARR_2"/>
    <property type="match status" value="1"/>
</dbReference>
<dbReference type="GO" id="GO:0003700">
    <property type="term" value="F:DNA-binding transcription factor activity"/>
    <property type="evidence" value="ECO:0007669"/>
    <property type="project" value="InterPro"/>
</dbReference>
<reference evidence="2 3" key="1">
    <citation type="journal article" date="2017" name="BMC Genomics">
        <title>Comparative genomic and phylogenomic analyses of the Bifidobacteriaceae family.</title>
        <authorList>
            <person name="Lugli G.A."/>
            <person name="Milani C."/>
            <person name="Turroni F."/>
            <person name="Duranti S."/>
            <person name="Mancabelli L."/>
            <person name="Mangifesta M."/>
            <person name="Ferrario C."/>
            <person name="Modesto M."/>
            <person name="Mattarelli P."/>
            <person name="Jiri K."/>
            <person name="van Sinderen D."/>
            <person name="Ventura M."/>
        </authorList>
    </citation>
    <scope>NUCLEOTIDE SEQUENCE [LARGE SCALE GENOMIC DNA]</scope>
    <source>
        <strain evidence="2 3">DSM 22924</strain>
    </source>
</reference>
<dbReference type="SUPFAM" id="SSF46785">
    <property type="entry name" value="Winged helix' DNA-binding domain"/>
    <property type="match status" value="1"/>
</dbReference>